<dbReference type="RefSeq" id="WP_408159009.1">
    <property type="nucleotide sequence ID" value="NZ_JAQQFM010000007.1"/>
</dbReference>
<dbReference type="InterPro" id="IPR016117">
    <property type="entry name" value="ArgJ-like_dom_sf"/>
</dbReference>
<evidence type="ECO:0000313" key="2">
    <source>
        <dbReference type="EMBL" id="MFL9925804.1"/>
    </source>
</evidence>
<comment type="similarity">
    <text evidence="1">Belongs to the peptidase S58 family.</text>
</comment>
<sequence length="354" mass="35999">MRHTAPHLGRLAAGPRNSITDVAGVRVGHCTLDQGAVQSGVTVIAPHAGNPFTHKLPAAVSVINGFGKSVGLMQLQELGVLETPIALTNTFAVGTVATAQIRAALADNPEIGRSLPTLNPLVFECNDGYLNDQQAFAVQESHYHAALAALSQDVQQGAVGAGRGMSCFELKGGIGTASRLATVVLQGGAAAEYTVGALVLANFGKLPDLKIDGVAAGAALASMAGNKSLSDPAPEKGSIIMILATDAPLDARQLGRLATRAAAGLARTGSVYGHGSGDIALAFSTAQQIEAGAASMQLSLLQDQVLDPLFYAAADSVEQAILNALYAAESVSGRDGHRRVGLRELLAAGDAQGA</sequence>
<gene>
    <name evidence="2" type="ORF">PQR62_16100</name>
</gene>
<evidence type="ECO:0000313" key="3">
    <source>
        <dbReference type="Proteomes" id="UP001629246"/>
    </source>
</evidence>
<dbReference type="Gene3D" id="3.60.70.12">
    <property type="entry name" value="L-amino peptidase D-ALA esterase/amidase"/>
    <property type="match status" value="1"/>
</dbReference>
<protein>
    <submittedName>
        <fullName evidence="2">P1 family peptidase</fullName>
    </submittedName>
</protein>
<comment type="caution">
    <text evidence="2">The sequence shown here is derived from an EMBL/GenBank/DDBJ whole genome shotgun (WGS) entry which is preliminary data.</text>
</comment>
<dbReference type="EMBL" id="JAQQFM010000007">
    <property type="protein sequence ID" value="MFL9925804.1"/>
    <property type="molecule type" value="Genomic_DNA"/>
</dbReference>
<dbReference type="InterPro" id="IPR005321">
    <property type="entry name" value="Peptidase_S58_DmpA"/>
</dbReference>
<dbReference type="SUPFAM" id="SSF56266">
    <property type="entry name" value="DmpA/ArgJ-like"/>
    <property type="match status" value="1"/>
</dbReference>
<accession>A0ABW9AC59</accession>
<organism evidence="2 3">
    <name type="scientific">Herbaspirillum lusitanum</name>
    <dbReference type="NCBI Taxonomy" id="213312"/>
    <lineage>
        <taxon>Bacteria</taxon>
        <taxon>Pseudomonadati</taxon>
        <taxon>Pseudomonadota</taxon>
        <taxon>Betaproteobacteria</taxon>
        <taxon>Burkholderiales</taxon>
        <taxon>Oxalobacteraceae</taxon>
        <taxon>Herbaspirillum</taxon>
    </lineage>
</organism>
<dbReference type="Proteomes" id="UP001629246">
    <property type="component" value="Unassembled WGS sequence"/>
</dbReference>
<dbReference type="CDD" id="cd02253">
    <property type="entry name" value="DmpA"/>
    <property type="match status" value="1"/>
</dbReference>
<evidence type="ECO:0000256" key="1">
    <source>
        <dbReference type="ARBA" id="ARBA00007068"/>
    </source>
</evidence>
<dbReference type="PANTHER" id="PTHR36512">
    <property type="entry name" value="D-AMINOPEPTIDASE"/>
    <property type="match status" value="1"/>
</dbReference>
<dbReference type="Pfam" id="PF03576">
    <property type="entry name" value="Peptidase_S58"/>
    <property type="match status" value="1"/>
</dbReference>
<keyword evidence="3" id="KW-1185">Reference proteome</keyword>
<reference evidence="2 3" key="1">
    <citation type="journal article" date="2024" name="Chem. Sci.">
        <title>Discovery of megapolipeptins by genome mining of a Burkholderiales bacteria collection.</title>
        <authorList>
            <person name="Paulo B.S."/>
            <person name="Recchia M.J.J."/>
            <person name="Lee S."/>
            <person name="Fergusson C.H."/>
            <person name="Romanowski S.B."/>
            <person name="Hernandez A."/>
            <person name="Krull N."/>
            <person name="Liu D.Y."/>
            <person name="Cavanagh H."/>
            <person name="Bos A."/>
            <person name="Gray C.A."/>
            <person name="Murphy B.T."/>
            <person name="Linington R.G."/>
            <person name="Eustaquio A.S."/>
        </authorList>
    </citation>
    <scope>NUCLEOTIDE SEQUENCE [LARGE SCALE GENOMIC DNA]</scope>
    <source>
        <strain evidence="2 3">RL21-008-BIB-A</strain>
    </source>
</reference>
<name>A0ABW9AC59_9BURK</name>
<dbReference type="PANTHER" id="PTHR36512:SF3">
    <property type="entry name" value="BLR5678 PROTEIN"/>
    <property type="match status" value="1"/>
</dbReference>
<proteinExistence type="inferred from homology"/>